<dbReference type="EMBL" id="AQQR01000002">
    <property type="protein sequence ID" value="OWU76152.1"/>
    <property type="molecule type" value="Genomic_DNA"/>
</dbReference>
<dbReference type="PANTHER" id="PTHR30124:SF0">
    <property type="entry name" value="MEMBRANE-BOUND LYTIC MUREIN TRANSGLYCOSYLASE A"/>
    <property type="match status" value="1"/>
</dbReference>
<dbReference type="CDD" id="cd14668">
    <property type="entry name" value="mlta_B"/>
    <property type="match status" value="1"/>
</dbReference>
<dbReference type="GO" id="GO:0019867">
    <property type="term" value="C:outer membrane"/>
    <property type="evidence" value="ECO:0007669"/>
    <property type="project" value="InterPro"/>
</dbReference>
<dbReference type="InterPro" id="IPR026044">
    <property type="entry name" value="MltA"/>
</dbReference>
<feature type="domain" description="Lytic transglycosylase MltA" evidence="6">
    <location>
        <begin position="92"/>
        <end position="227"/>
    </location>
</feature>
<proteinExistence type="predicted"/>
<dbReference type="OrthoDB" id="9783686at2"/>
<dbReference type="GO" id="GO:0009254">
    <property type="term" value="P:peptidoglycan turnover"/>
    <property type="evidence" value="ECO:0007669"/>
    <property type="project" value="InterPro"/>
</dbReference>
<dbReference type="GO" id="GO:0071555">
    <property type="term" value="P:cell wall organization"/>
    <property type="evidence" value="ECO:0007669"/>
    <property type="project" value="UniProtKB-KW"/>
</dbReference>
<dbReference type="EC" id="4.2.2.n1" evidence="2"/>
<dbReference type="RefSeq" id="WP_088649357.1">
    <property type="nucleotide sequence ID" value="NZ_AQQR01000002.1"/>
</dbReference>
<dbReference type="InterPro" id="IPR036908">
    <property type="entry name" value="RlpA-like_sf"/>
</dbReference>
<evidence type="ECO:0000313" key="7">
    <source>
        <dbReference type="EMBL" id="OWU76152.1"/>
    </source>
</evidence>
<keyword evidence="3" id="KW-0456">Lyase</keyword>
<accession>A0A225NP83</accession>
<evidence type="ECO:0000256" key="4">
    <source>
        <dbReference type="ARBA" id="ARBA00023316"/>
    </source>
</evidence>
<dbReference type="InterPro" id="IPR010611">
    <property type="entry name" value="3D_dom"/>
</dbReference>
<dbReference type="Pfam" id="PF03562">
    <property type="entry name" value="MltA"/>
    <property type="match status" value="1"/>
</dbReference>
<dbReference type="SUPFAM" id="SSF50685">
    <property type="entry name" value="Barwin-like endoglucanases"/>
    <property type="match status" value="1"/>
</dbReference>
<gene>
    <name evidence="7" type="ORF">ATO3_06280</name>
</gene>
<protein>
    <recommendedName>
        <fullName evidence="2">peptidoglycan lytic exotransglycosylase</fullName>
        <ecNumber evidence="2">4.2.2.n1</ecNumber>
    </recommendedName>
    <alternativeName>
        <fullName evidence="5">Murein hydrolase A</fullName>
    </alternativeName>
</protein>
<evidence type="ECO:0000256" key="3">
    <source>
        <dbReference type="ARBA" id="ARBA00023239"/>
    </source>
</evidence>
<dbReference type="GO" id="GO:0004553">
    <property type="term" value="F:hydrolase activity, hydrolyzing O-glycosyl compounds"/>
    <property type="evidence" value="ECO:0007669"/>
    <property type="project" value="InterPro"/>
</dbReference>
<comment type="catalytic activity">
    <reaction evidence="1">
        <text>Exolytic cleavage of the (1-&gt;4)-beta-glycosidic linkage between N-acetylmuramic acid (MurNAc) and N-acetylglucosamine (GlcNAc) residues in peptidoglycan, from either the reducing or the non-reducing ends of the peptidoglycan chains, with concomitant formation of a 1,6-anhydrobond in the MurNAc residue.</text>
        <dbReference type="EC" id="4.2.2.n1"/>
    </reaction>
</comment>
<keyword evidence="4" id="KW-0961">Cell wall biogenesis/degradation</keyword>
<reference evidence="7 8" key="1">
    <citation type="submission" date="2013-04" db="EMBL/GenBank/DDBJ databases">
        <title>Oceanicola sp. 22II1-22F33 Genome Sequencing.</title>
        <authorList>
            <person name="Lai Q."/>
            <person name="Li G."/>
            <person name="Shao Z."/>
        </authorList>
    </citation>
    <scope>NUCLEOTIDE SEQUENCE [LARGE SCALE GENOMIC DNA]</scope>
    <source>
        <strain evidence="7 8">22II1-22F33</strain>
    </source>
</reference>
<evidence type="ECO:0000259" key="6">
    <source>
        <dbReference type="SMART" id="SM00925"/>
    </source>
</evidence>
<evidence type="ECO:0000256" key="1">
    <source>
        <dbReference type="ARBA" id="ARBA00001420"/>
    </source>
</evidence>
<dbReference type="Gene3D" id="2.40.240.50">
    <property type="entry name" value="Barwin-like endoglucanases"/>
    <property type="match status" value="1"/>
</dbReference>
<comment type="caution">
    <text evidence="7">The sequence shown here is derived from an EMBL/GenBank/DDBJ whole genome shotgun (WGS) entry which is preliminary data.</text>
</comment>
<keyword evidence="8" id="KW-1185">Reference proteome</keyword>
<name>A0A225NP83_9RHOB</name>
<dbReference type="SMART" id="SM00925">
    <property type="entry name" value="MltA"/>
    <property type="match status" value="1"/>
</dbReference>
<dbReference type="GO" id="GO:0009253">
    <property type="term" value="P:peptidoglycan catabolic process"/>
    <property type="evidence" value="ECO:0007669"/>
    <property type="project" value="TreeGrafter"/>
</dbReference>
<dbReference type="Pfam" id="PF06725">
    <property type="entry name" value="3D"/>
    <property type="match status" value="1"/>
</dbReference>
<dbReference type="InterPro" id="IPR005300">
    <property type="entry name" value="MltA_B"/>
</dbReference>
<dbReference type="PANTHER" id="PTHR30124">
    <property type="entry name" value="MEMBRANE-BOUND LYTIC MUREIN TRANSGLYCOSYLASE A"/>
    <property type="match status" value="1"/>
</dbReference>
<dbReference type="Gene3D" id="2.40.40.10">
    <property type="entry name" value="RlpA-like domain"/>
    <property type="match status" value="2"/>
</dbReference>
<organism evidence="7 8">
    <name type="scientific">Marinibacterium profundimaris</name>
    <dbReference type="NCBI Taxonomy" id="1679460"/>
    <lineage>
        <taxon>Bacteria</taxon>
        <taxon>Pseudomonadati</taxon>
        <taxon>Pseudomonadota</taxon>
        <taxon>Alphaproteobacteria</taxon>
        <taxon>Rhodobacterales</taxon>
        <taxon>Paracoccaceae</taxon>
        <taxon>Marinibacterium</taxon>
    </lineage>
</organism>
<evidence type="ECO:0000256" key="2">
    <source>
        <dbReference type="ARBA" id="ARBA00012587"/>
    </source>
</evidence>
<evidence type="ECO:0000313" key="8">
    <source>
        <dbReference type="Proteomes" id="UP000215377"/>
    </source>
</evidence>
<sequence>MSRSIMPGEPAPDYTILGFDDLDGWAEDDHAAALSVFLNTCMDFDDADWRALCAVAQGHPPEQARLFFELFFRPTLIEDGEKPLFTGYFEPELEGSRTPTPRFRYPLYRMPPEARDTPRWLTRREILTSGVMENRGLEIAWVDDPVELFFLQIQGSGRIHFSDGSYVRVGWGGGNGHEYRSVGKEMVRRGIYAAHQVSAKVIGAWVQRNPGIGEELLHHNPSFVFFREVTQVPADMGPLGAMNRSITPLRSIAVDPDFTPLGAPVWIEKAGAAPMHRLMVAQDTGSAIQGAQRADIFVGTGAAAGLAAGQLRDPGRMVVLLPIQRAYALLPDGA</sequence>
<dbReference type="AlphaFoldDB" id="A0A225NP83"/>
<dbReference type="Proteomes" id="UP000215377">
    <property type="component" value="Unassembled WGS sequence"/>
</dbReference>
<evidence type="ECO:0000256" key="5">
    <source>
        <dbReference type="ARBA" id="ARBA00030918"/>
    </source>
</evidence>
<dbReference type="GO" id="GO:0008933">
    <property type="term" value="F:peptidoglycan lytic transglycosylase activity"/>
    <property type="evidence" value="ECO:0007669"/>
    <property type="project" value="TreeGrafter"/>
</dbReference>
<dbReference type="CDD" id="cd14485">
    <property type="entry name" value="mltA_like_LT_A"/>
    <property type="match status" value="1"/>
</dbReference>
<dbReference type="PIRSF" id="PIRSF019422">
    <property type="entry name" value="MltA"/>
    <property type="match status" value="1"/>
</dbReference>